<organism evidence="1 2">
    <name type="scientific">Nyssa sinensis</name>
    <dbReference type="NCBI Taxonomy" id="561372"/>
    <lineage>
        <taxon>Eukaryota</taxon>
        <taxon>Viridiplantae</taxon>
        <taxon>Streptophyta</taxon>
        <taxon>Embryophyta</taxon>
        <taxon>Tracheophyta</taxon>
        <taxon>Spermatophyta</taxon>
        <taxon>Magnoliopsida</taxon>
        <taxon>eudicotyledons</taxon>
        <taxon>Gunneridae</taxon>
        <taxon>Pentapetalae</taxon>
        <taxon>asterids</taxon>
        <taxon>Cornales</taxon>
        <taxon>Nyssaceae</taxon>
        <taxon>Nyssa</taxon>
    </lineage>
</organism>
<evidence type="ECO:0000313" key="1">
    <source>
        <dbReference type="EMBL" id="KAA8544044.1"/>
    </source>
</evidence>
<dbReference type="OrthoDB" id="1673783at2759"/>
<protein>
    <submittedName>
        <fullName evidence="1">Uncharacterized protein</fullName>
    </submittedName>
</protein>
<gene>
    <name evidence="1" type="ORF">F0562_021779</name>
</gene>
<keyword evidence="2" id="KW-1185">Reference proteome</keyword>
<sequence>MRLQISEDKSNWMPSTTCAGLEWDPWGVPDDYDHDDEVSGNDAPVPKHVSLYQPGPLPGVFYKKLEAATLHSKQDDMQSHPMSCN</sequence>
<proteinExistence type="predicted"/>
<dbReference type="Proteomes" id="UP000325577">
    <property type="component" value="Linkage Group LG11"/>
</dbReference>
<name>A0A5J5BMY9_9ASTE</name>
<dbReference type="AlphaFoldDB" id="A0A5J5BMY9"/>
<evidence type="ECO:0000313" key="2">
    <source>
        <dbReference type="Proteomes" id="UP000325577"/>
    </source>
</evidence>
<accession>A0A5J5BMY9</accession>
<dbReference type="EMBL" id="CM018034">
    <property type="protein sequence ID" value="KAA8544044.1"/>
    <property type="molecule type" value="Genomic_DNA"/>
</dbReference>
<reference evidence="1 2" key="1">
    <citation type="submission" date="2019-09" db="EMBL/GenBank/DDBJ databases">
        <title>A chromosome-level genome assembly of the Chinese tupelo Nyssa sinensis.</title>
        <authorList>
            <person name="Yang X."/>
            <person name="Kang M."/>
            <person name="Yang Y."/>
            <person name="Xiong H."/>
            <person name="Wang M."/>
            <person name="Zhang Z."/>
            <person name="Wang Z."/>
            <person name="Wu H."/>
            <person name="Ma T."/>
            <person name="Liu J."/>
            <person name="Xi Z."/>
        </authorList>
    </citation>
    <scope>NUCLEOTIDE SEQUENCE [LARGE SCALE GENOMIC DNA]</scope>
    <source>
        <strain evidence="1">J267</strain>
        <tissue evidence="1">Leaf</tissue>
    </source>
</reference>